<evidence type="ECO:0000259" key="5">
    <source>
        <dbReference type="Pfam" id="PF25023"/>
    </source>
</evidence>
<dbReference type="PANTHER" id="PTHR32305">
    <property type="match status" value="1"/>
</dbReference>
<feature type="domain" description="Teneurin-like YD-shell" evidence="5">
    <location>
        <begin position="709"/>
        <end position="866"/>
    </location>
</feature>
<keyword evidence="3" id="KW-0732">Signal</keyword>
<feature type="domain" description="Teneurin-like YD-shell" evidence="5">
    <location>
        <begin position="1067"/>
        <end position="1320"/>
    </location>
</feature>
<dbReference type="EMBL" id="CP014671">
    <property type="protein sequence ID" value="ANX04629.1"/>
    <property type="molecule type" value="Genomic_DNA"/>
</dbReference>
<dbReference type="STRING" id="1810504.PG2T_10950"/>
<dbReference type="PRINTS" id="PR00394">
    <property type="entry name" value="RHSPROTEIN"/>
</dbReference>
<proteinExistence type="predicted"/>
<gene>
    <name evidence="6" type="ORF">PG2T_10950</name>
</gene>
<evidence type="ECO:0000259" key="4">
    <source>
        <dbReference type="Pfam" id="PF20148"/>
    </source>
</evidence>
<reference evidence="7" key="1">
    <citation type="submission" date="2016-03" db="EMBL/GenBank/DDBJ databases">
        <title>Complete genome sequence of Solimmundus cernigliae, representing a novel lineage of polycyclic aromatic hydrocarbon degraders within the Gammaproteobacteria.</title>
        <authorList>
            <person name="Singleton D.R."/>
            <person name="Dickey A.N."/>
            <person name="Scholl E.H."/>
            <person name="Wright F.A."/>
            <person name="Aitken M.D."/>
        </authorList>
    </citation>
    <scope>NUCLEOTIDE SEQUENCE [LARGE SCALE GENOMIC DNA]</scope>
    <source>
        <strain evidence="7">TR3.2</strain>
    </source>
</reference>
<evidence type="ECO:0000313" key="7">
    <source>
        <dbReference type="Proteomes" id="UP000092952"/>
    </source>
</evidence>
<dbReference type="InterPro" id="IPR031325">
    <property type="entry name" value="RHS_repeat"/>
</dbReference>
<dbReference type="PANTHER" id="PTHR32305:SF15">
    <property type="entry name" value="PROTEIN RHSA-RELATED"/>
    <property type="match status" value="1"/>
</dbReference>
<feature type="chain" id="PRO_5008533063" evidence="3">
    <location>
        <begin position="21"/>
        <end position="1497"/>
    </location>
</feature>
<dbReference type="InterPro" id="IPR026442">
    <property type="entry name" value="IPTL_CTERM"/>
</dbReference>
<dbReference type="InterPro" id="IPR050708">
    <property type="entry name" value="T6SS_VgrG/RHS"/>
</dbReference>
<keyword evidence="7" id="KW-1185">Reference proteome</keyword>
<dbReference type="Pfam" id="PF05593">
    <property type="entry name" value="RHS_repeat"/>
    <property type="match status" value="4"/>
</dbReference>
<evidence type="ECO:0000313" key="6">
    <source>
        <dbReference type="EMBL" id="ANX04629.1"/>
    </source>
</evidence>
<dbReference type="InterPro" id="IPR045351">
    <property type="entry name" value="DUF6531"/>
</dbReference>
<protein>
    <submittedName>
        <fullName evidence="6">Uncharacterized protein</fullName>
    </submittedName>
</protein>
<dbReference type="RefSeq" id="WP_068805223.1">
    <property type="nucleotide sequence ID" value="NZ_CP014671.1"/>
</dbReference>
<dbReference type="InterPro" id="IPR006530">
    <property type="entry name" value="YD"/>
</dbReference>
<dbReference type="NCBIfam" id="TIGR01643">
    <property type="entry name" value="YD_repeat_2x"/>
    <property type="match status" value="13"/>
</dbReference>
<dbReference type="NCBIfam" id="TIGR04174">
    <property type="entry name" value="IPTL_CTERM"/>
    <property type="match status" value="1"/>
</dbReference>
<name>A0A1B1YV63_9GAMM</name>
<feature type="region of interest" description="Disordered" evidence="2">
    <location>
        <begin position="978"/>
        <end position="1006"/>
    </location>
</feature>
<sequence length="1497" mass="159552">MRRTLRLVLALVCLSASARAAYQWPDSTPPDQWRTADEACSLGEALPELARLRAVNPSRQYTLIWAYANEYTDGESQCRFVIEERRPFLTTDLFYDFLHIRTGAADACALTGYLDPETGQCGAPKGAFGPNCPAGANGTNPIHGASGNKYQREVDFEGAGSFPLRFERHYNSRDFTATALGTGWRHTYAGVLVISDNAGTLSRVRAVRPDGRVLTYTWNGSAWASQADVLERLAQAGANWTLTLPDDRVETYGPDGVLASVRDRAGLSHTLTYAVTQGASRLTRVTHSYGQVLDFTYDAQGRLAGLTAPDGQALGYAYDAAGKLASVTYPGALTRSYHYNEAAHTGGANLPHALTGLTDERGIRVSTWTYAPDGRATGSRRAGNVDAYALAYQPDGSTQITDPLGTVRAYGFVVQQQVARLTGLSQPCTSGCADTAQTLTRDANGNVTARRDFNGNLTCYAYDPARNLETRRVEGLSGAACPGTTVAGVTRTISTEWHATFRLPLRVAEPGRRITYTHDAEGNVLTRTEQATTDPDGSQGFAATLTGAPRVWTHTWNADGQVLTVDGPRTDLTDVTTYAYYTDTTAEHRRGDLMRVTNALGQVTNLTRYDGAGRLREAVDPNGVTTAYAYDARGRLGSVSTAGATTALTYDAAGHLSRVTLADGSFVNYTYDGAGRLTEVADAVGNRIVHTLDAAGNRLSETWRNPDTSVARSRTRVFDALSRLQQAIGAAGQTTQYAYDAQGNPTTITDPKAQPTGQAYDARHRLTQVSDALAGLTAFTYDRQDRVTGLTAPNGAATAYTYDGLGNLTQEQSPDRGTTGATYDAAGNVLTRTDARGVSVTLTYDALNRPLSETWSSGETASYTYDAAPGCSVGIGRLCQVVDSAGQTTYAYDAHGRLTSETRTEAGITHTTGYTYDAAGRRLSTTLPSGENLTLTRDSAGRVSQLESASETLAQAIAYDAAGALTAQTLGNGITETTTYDADGQRSAQAHSGSSSGGGTSSAADDEIPTLGEWGMILLGGVLLIVLARRSRTPGPAAWLLLALAGTVLLLTTPDARAGDASYTYDSNGNILTRSAPDTTTYSYDALDRLTREQGPAVTQSFGYDGAGNRTLDGAGSYVYAPASNRQTSRPQGPVTLDAAGHTTAQAGFTYTWDGPGRLKTVRLSGQLLATYHYDARHRRTRKETTAQAPQGAATVLYTYDPDDHLLAETDATGPIRSYVWRDDTPFAQIEHRPTRKVLYLETDHLNTPRAARNEAGILVWRWEADAFGSTLPDEDPDGDGTPTTVNLRYPGQVFDPESGLHYNQARYYDPTTGRYLSPDPIGLAGGLNTYAYVGNNPLRFIDPSGLVTWTGTQTGGEFFAAGVFLFTLRSECINGQRTWVKVLALGPGAGFGVDFSATHENAQVVDNRSTPDPSVFNGFFFQSSAGFSIPPTAQGLAGQALVTKQLPRSHGVSASAVQIGGARGIGAGPVSGFDVGIGFLVGSSTVIDSGVESCCE</sequence>
<organism evidence="6 7">
    <name type="scientific">Immundisolibacter cernigliae</name>
    <dbReference type="NCBI Taxonomy" id="1810504"/>
    <lineage>
        <taxon>Bacteria</taxon>
        <taxon>Pseudomonadati</taxon>
        <taxon>Pseudomonadota</taxon>
        <taxon>Gammaproteobacteria</taxon>
        <taxon>Immundisolibacterales</taxon>
        <taxon>Immundisolibacteraceae</taxon>
        <taxon>Immundisolibacter</taxon>
    </lineage>
</organism>
<dbReference type="NCBIfam" id="TIGR03696">
    <property type="entry name" value="Rhs_assc_core"/>
    <property type="match status" value="1"/>
</dbReference>
<dbReference type="InterPro" id="IPR056823">
    <property type="entry name" value="TEN-like_YD-shell"/>
</dbReference>
<dbReference type="Gene3D" id="2.180.10.10">
    <property type="entry name" value="RHS repeat-associated core"/>
    <property type="match status" value="4"/>
</dbReference>
<feature type="signal peptide" evidence="3">
    <location>
        <begin position="1"/>
        <end position="20"/>
    </location>
</feature>
<dbReference type="Pfam" id="PF20148">
    <property type="entry name" value="DUF6531"/>
    <property type="match status" value="1"/>
</dbReference>
<dbReference type="Proteomes" id="UP000092952">
    <property type="component" value="Chromosome"/>
</dbReference>
<accession>A0A1B1YV63</accession>
<dbReference type="InParanoid" id="A0A1B1YV63"/>
<keyword evidence="1" id="KW-0677">Repeat</keyword>
<dbReference type="InterPro" id="IPR022385">
    <property type="entry name" value="Rhs_assc_core"/>
</dbReference>
<feature type="domain" description="DUF6531" evidence="4">
    <location>
        <begin position="140"/>
        <end position="216"/>
    </location>
</feature>
<dbReference type="KEGG" id="gbi:PG2T_10950"/>
<dbReference type="OrthoDB" id="9815414at2"/>
<evidence type="ECO:0000256" key="1">
    <source>
        <dbReference type="ARBA" id="ARBA00022737"/>
    </source>
</evidence>
<evidence type="ECO:0000256" key="2">
    <source>
        <dbReference type="SAM" id="MobiDB-lite"/>
    </source>
</evidence>
<dbReference type="Pfam" id="PF25023">
    <property type="entry name" value="TEN_YD-shell"/>
    <property type="match status" value="2"/>
</dbReference>
<evidence type="ECO:0000256" key="3">
    <source>
        <dbReference type="SAM" id="SignalP"/>
    </source>
</evidence>